<evidence type="ECO:0000313" key="2">
    <source>
        <dbReference type="EMBL" id="MFC4495914.1"/>
    </source>
</evidence>
<feature type="compositionally biased region" description="Low complexity" evidence="1">
    <location>
        <begin position="181"/>
        <end position="200"/>
    </location>
</feature>
<feature type="compositionally biased region" description="Low complexity" evidence="1">
    <location>
        <begin position="138"/>
        <end position="153"/>
    </location>
</feature>
<feature type="compositionally biased region" description="Gly residues" evidence="1">
    <location>
        <begin position="154"/>
        <end position="170"/>
    </location>
</feature>
<evidence type="ECO:0000256" key="1">
    <source>
        <dbReference type="SAM" id="MobiDB-lite"/>
    </source>
</evidence>
<feature type="compositionally biased region" description="Basic and acidic residues" evidence="1">
    <location>
        <begin position="107"/>
        <end position="118"/>
    </location>
</feature>
<dbReference type="RefSeq" id="WP_386449381.1">
    <property type="nucleotide sequence ID" value="NZ_JBHSFH010000007.1"/>
</dbReference>
<organism evidence="2 3">
    <name type="scientific">Streptomyces ovatisporus</name>
    <dbReference type="NCBI Taxonomy" id="1128682"/>
    <lineage>
        <taxon>Bacteria</taxon>
        <taxon>Bacillati</taxon>
        <taxon>Actinomycetota</taxon>
        <taxon>Actinomycetes</taxon>
        <taxon>Kitasatosporales</taxon>
        <taxon>Streptomycetaceae</taxon>
        <taxon>Streptomyces</taxon>
    </lineage>
</organism>
<dbReference type="EMBL" id="JBHSFH010000007">
    <property type="protein sequence ID" value="MFC4495914.1"/>
    <property type="molecule type" value="Genomic_DNA"/>
</dbReference>
<gene>
    <name evidence="2" type="ORF">ACFPA8_17475</name>
</gene>
<reference evidence="3" key="1">
    <citation type="journal article" date="2019" name="Int. J. Syst. Evol. Microbiol.">
        <title>The Global Catalogue of Microorganisms (GCM) 10K type strain sequencing project: providing services to taxonomists for standard genome sequencing and annotation.</title>
        <authorList>
            <consortium name="The Broad Institute Genomics Platform"/>
            <consortium name="The Broad Institute Genome Sequencing Center for Infectious Disease"/>
            <person name="Wu L."/>
            <person name="Ma J."/>
        </authorList>
    </citation>
    <scope>NUCLEOTIDE SEQUENCE [LARGE SCALE GENOMIC DNA]</scope>
    <source>
        <strain evidence="3">CGMCC 4.7357</strain>
    </source>
</reference>
<evidence type="ECO:0008006" key="4">
    <source>
        <dbReference type="Google" id="ProtNLM"/>
    </source>
</evidence>
<evidence type="ECO:0000313" key="3">
    <source>
        <dbReference type="Proteomes" id="UP001595997"/>
    </source>
</evidence>
<name>A0ABV9A7N8_9ACTN</name>
<dbReference type="Proteomes" id="UP001595997">
    <property type="component" value="Unassembled WGS sequence"/>
</dbReference>
<feature type="region of interest" description="Disordered" evidence="1">
    <location>
        <begin position="107"/>
        <end position="218"/>
    </location>
</feature>
<keyword evidence="3" id="KW-1185">Reference proteome</keyword>
<dbReference type="InterPro" id="IPR036894">
    <property type="entry name" value="YbaB-like_sf"/>
</dbReference>
<accession>A0ABV9A7N8</accession>
<dbReference type="Gene3D" id="3.30.1310.10">
    <property type="entry name" value="Nucleoid-associated protein YbaB-like domain"/>
    <property type="match status" value="1"/>
</dbReference>
<sequence length="344" mass="34671">MADEILAALRNFQQYTAGLQGILQEVQRGMPSGTEGRDAGGAVTVRLGSDGLPETVTFARDWARKCGPEAIGGAVTEAYGAAMSASMEAMQQAMEGMDVQGRTEALRQDMERGEREGPRSTTPGPSGPGGGASGGDPGAPSVAPGGDPGAPNWAGGGDPGAPGQAPGGDPGAPSWARSSDPGAPSWTPGGAGPTGPTDAGAPGGAPGSDAPPPVEVPGHDLRFVVPRALDEVAEDMMNAFDAVSRLDLDSLADAQVEGKDSGHRITVALSKGNFHSCRVDASWAEGKSAVALGQAVEAALADGRAALARLEESTGTDAQKRQLDGLFDEALAILRDPKRFTGGL</sequence>
<proteinExistence type="predicted"/>
<protein>
    <recommendedName>
        <fullName evidence="4">YbaB/EbfC DNA-binding family protein</fullName>
    </recommendedName>
</protein>
<feature type="compositionally biased region" description="Gly residues" evidence="1">
    <location>
        <begin position="127"/>
        <end position="137"/>
    </location>
</feature>
<comment type="caution">
    <text evidence="2">The sequence shown here is derived from an EMBL/GenBank/DDBJ whole genome shotgun (WGS) entry which is preliminary data.</text>
</comment>